<dbReference type="KEGG" id="gtl:EP073_07025"/>
<dbReference type="CDD" id="cd03411">
    <property type="entry name" value="Ferrochelatase_N"/>
    <property type="match status" value="1"/>
</dbReference>
<feature type="binding site" evidence="7">
    <location>
        <position position="275"/>
    </location>
    <ligand>
        <name>Fe(2+)</name>
        <dbReference type="ChEBI" id="CHEBI:29033"/>
    </ligand>
</feature>
<keyword evidence="2 7" id="KW-0408">Iron</keyword>
<dbReference type="GO" id="GO:0046872">
    <property type="term" value="F:metal ion binding"/>
    <property type="evidence" value="ECO:0007669"/>
    <property type="project" value="UniProtKB-KW"/>
</dbReference>
<dbReference type="HAMAP" id="MF_00323">
    <property type="entry name" value="Ferrochelatase"/>
    <property type="match status" value="1"/>
</dbReference>
<keyword evidence="10" id="KW-1185">Reference proteome</keyword>
<keyword evidence="4 7" id="KW-0456">Lyase</keyword>
<evidence type="ECO:0000256" key="7">
    <source>
        <dbReference type="HAMAP-Rule" id="MF_00323"/>
    </source>
</evidence>
<dbReference type="RefSeq" id="WP_128466446.1">
    <property type="nucleotide sequence ID" value="NZ_CP035108.1"/>
</dbReference>
<dbReference type="EMBL" id="CP035108">
    <property type="protein sequence ID" value="QAR33160.1"/>
    <property type="molecule type" value="Genomic_DNA"/>
</dbReference>
<gene>
    <name evidence="7 9" type="primary">hemH</name>
    <name evidence="9" type="ORF">EP073_07025</name>
</gene>
<evidence type="ECO:0000256" key="4">
    <source>
        <dbReference type="ARBA" id="ARBA00023239"/>
    </source>
</evidence>
<evidence type="ECO:0000256" key="2">
    <source>
        <dbReference type="ARBA" id="ARBA00023004"/>
    </source>
</evidence>
<dbReference type="EC" id="4.98.1.1" evidence="7 8"/>
<dbReference type="SUPFAM" id="SSF53800">
    <property type="entry name" value="Chelatase"/>
    <property type="match status" value="1"/>
</dbReference>
<evidence type="ECO:0000313" key="9">
    <source>
        <dbReference type="EMBL" id="QAR33160.1"/>
    </source>
</evidence>
<reference evidence="9 10" key="1">
    <citation type="submission" date="2019-01" db="EMBL/GenBank/DDBJ databases">
        <title>Geovibrio thiophilus DSM 11263, complete genome.</title>
        <authorList>
            <person name="Spring S."/>
            <person name="Bunk B."/>
            <person name="Sproer C."/>
        </authorList>
    </citation>
    <scope>NUCLEOTIDE SEQUENCE [LARGE SCALE GENOMIC DNA]</scope>
    <source>
        <strain evidence="9 10">DSM 11263</strain>
    </source>
</reference>
<comment type="function">
    <text evidence="7 8">Catalyzes the ferrous insertion into protoporphyrin IX.</text>
</comment>
<protein>
    <recommendedName>
        <fullName evidence="7 8">Ferrochelatase</fullName>
        <ecNumber evidence="7 8">4.98.1.1</ecNumber>
    </recommendedName>
    <alternativeName>
        <fullName evidence="7">Heme synthase</fullName>
    </alternativeName>
    <alternativeName>
        <fullName evidence="7">Protoheme ferro-lyase</fullName>
    </alternativeName>
</protein>
<dbReference type="PROSITE" id="PS00534">
    <property type="entry name" value="FERROCHELATASE"/>
    <property type="match status" value="1"/>
</dbReference>
<comment type="similarity">
    <text evidence="1 7 8">Belongs to the ferrochelatase family.</text>
</comment>
<accession>A0A3R5Y6W3</accession>
<dbReference type="GO" id="GO:0006783">
    <property type="term" value="P:heme biosynthetic process"/>
    <property type="evidence" value="ECO:0007669"/>
    <property type="project" value="UniProtKB-UniRule"/>
</dbReference>
<evidence type="ECO:0000313" key="10">
    <source>
        <dbReference type="Proteomes" id="UP000287502"/>
    </source>
</evidence>
<dbReference type="GO" id="GO:0005737">
    <property type="term" value="C:cytoplasm"/>
    <property type="evidence" value="ECO:0007669"/>
    <property type="project" value="UniProtKB-SubCell"/>
</dbReference>
<dbReference type="GO" id="GO:0004325">
    <property type="term" value="F:ferrochelatase activity"/>
    <property type="evidence" value="ECO:0007669"/>
    <property type="project" value="UniProtKB-UniRule"/>
</dbReference>
<dbReference type="Gene3D" id="3.40.50.1400">
    <property type="match status" value="2"/>
</dbReference>
<dbReference type="UniPathway" id="UPA00252">
    <property type="reaction ID" value="UER00325"/>
</dbReference>
<comment type="catalytic activity">
    <reaction evidence="6">
        <text>Fe-coproporphyrin III + 2 H(+) = coproporphyrin III + Fe(2+)</text>
        <dbReference type="Rhea" id="RHEA:49572"/>
        <dbReference type="ChEBI" id="CHEBI:15378"/>
        <dbReference type="ChEBI" id="CHEBI:29033"/>
        <dbReference type="ChEBI" id="CHEBI:68438"/>
        <dbReference type="ChEBI" id="CHEBI:131725"/>
        <dbReference type="EC" id="4.99.1.9"/>
    </reaction>
    <physiologicalReaction direction="right-to-left" evidence="6">
        <dbReference type="Rhea" id="RHEA:49574"/>
    </physiologicalReaction>
</comment>
<dbReference type="OrthoDB" id="9776380at2"/>
<organism evidence="9 10">
    <name type="scientific">Geovibrio thiophilus</name>
    <dbReference type="NCBI Taxonomy" id="139438"/>
    <lineage>
        <taxon>Bacteria</taxon>
        <taxon>Pseudomonadati</taxon>
        <taxon>Deferribacterota</taxon>
        <taxon>Deferribacteres</taxon>
        <taxon>Deferribacterales</taxon>
        <taxon>Geovibrionaceae</taxon>
        <taxon>Geovibrio</taxon>
    </lineage>
</organism>
<dbReference type="InterPro" id="IPR033659">
    <property type="entry name" value="Ferrochelatase_N"/>
</dbReference>
<comment type="pathway">
    <text evidence="7 8">Porphyrin-containing compound metabolism; protoheme biosynthesis; protoheme from protoporphyrin-IX: step 1/1.</text>
</comment>
<evidence type="ECO:0000256" key="1">
    <source>
        <dbReference type="ARBA" id="ARBA00007718"/>
    </source>
</evidence>
<keyword evidence="7 8" id="KW-0963">Cytoplasm</keyword>
<dbReference type="Pfam" id="PF00762">
    <property type="entry name" value="Ferrochelatase"/>
    <property type="match status" value="1"/>
</dbReference>
<feature type="binding site" evidence="7">
    <location>
        <position position="196"/>
    </location>
    <ligand>
        <name>Fe(2+)</name>
        <dbReference type="ChEBI" id="CHEBI:29033"/>
    </ligand>
</feature>
<dbReference type="PANTHER" id="PTHR11108">
    <property type="entry name" value="FERROCHELATASE"/>
    <property type="match status" value="1"/>
</dbReference>
<evidence type="ECO:0000256" key="6">
    <source>
        <dbReference type="ARBA" id="ARBA00024536"/>
    </source>
</evidence>
<evidence type="ECO:0000256" key="3">
    <source>
        <dbReference type="ARBA" id="ARBA00023133"/>
    </source>
</evidence>
<sequence>MKDLLFAMYMGGPDSIEAIRPFLKNLFSDRTIIDFRIGTWAQNILAGVIAKSRSKKVAPLYEKMGGSSPQLRHMKTVLEKTAAVYYAKTGRELEVRTGMCYYHPYIEDELDRLDGSEFGNIYVMTMYPQDSYTTSGLCFKRFEEKLKTVSVKGHMKRIPFWHLNESYNSCLIARIYKAAESLGKPLTECHILYSAHSLPEYTLAKGDLYTVHLEEQISYIKDMLRHYNHSLAYQSRTGPVKWLGPETSAKLEQLADAGTDNIIVVPISFISDHIETLIELDEEYISHIKTKGINITRTESLNASDDFAESIYNIILS</sequence>
<evidence type="ECO:0000256" key="5">
    <source>
        <dbReference type="ARBA" id="ARBA00023244"/>
    </source>
</evidence>
<comment type="subcellular location">
    <subcellularLocation>
        <location evidence="7 8">Cytoplasm</location>
    </subcellularLocation>
</comment>
<dbReference type="Proteomes" id="UP000287502">
    <property type="component" value="Chromosome"/>
</dbReference>
<dbReference type="AlphaFoldDB" id="A0A3R5Y6W3"/>
<keyword evidence="5 7" id="KW-0627">Porphyrin biosynthesis</keyword>
<keyword evidence="3 7" id="KW-0350">Heme biosynthesis</keyword>
<comment type="catalytic activity">
    <reaction evidence="7 8">
        <text>heme b + 2 H(+) = protoporphyrin IX + Fe(2+)</text>
        <dbReference type="Rhea" id="RHEA:22584"/>
        <dbReference type="ChEBI" id="CHEBI:15378"/>
        <dbReference type="ChEBI" id="CHEBI:29033"/>
        <dbReference type="ChEBI" id="CHEBI:57306"/>
        <dbReference type="ChEBI" id="CHEBI:60344"/>
        <dbReference type="EC" id="4.98.1.1"/>
    </reaction>
</comment>
<keyword evidence="7" id="KW-0479">Metal-binding</keyword>
<dbReference type="NCBIfam" id="TIGR00109">
    <property type="entry name" value="hemH"/>
    <property type="match status" value="1"/>
</dbReference>
<dbReference type="InterPro" id="IPR019772">
    <property type="entry name" value="Ferrochelatase_AS"/>
</dbReference>
<evidence type="ECO:0000256" key="8">
    <source>
        <dbReference type="RuleBase" id="RU000607"/>
    </source>
</evidence>
<name>A0A3R5Y6W3_9BACT</name>
<dbReference type="InterPro" id="IPR001015">
    <property type="entry name" value="Ferrochelatase"/>
</dbReference>
<dbReference type="PANTHER" id="PTHR11108:SF1">
    <property type="entry name" value="FERROCHELATASE, MITOCHONDRIAL"/>
    <property type="match status" value="1"/>
</dbReference>
<proteinExistence type="inferred from homology"/>
<dbReference type="CDD" id="cd00419">
    <property type="entry name" value="Ferrochelatase_C"/>
    <property type="match status" value="1"/>
</dbReference>
<dbReference type="InterPro" id="IPR033644">
    <property type="entry name" value="Ferrochelatase_C"/>
</dbReference>